<dbReference type="SUPFAM" id="SSF54909">
    <property type="entry name" value="Dimeric alpha+beta barrel"/>
    <property type="match status" value="1"/>
</dbReference>
<keyword evidence="3" id="KW-0804">Transcription</keyword>
<gene>
    <name evidence="6" type="ORF">SCNU_15609</name>
</gene>
<dbReference type="Proteomes" id="UP000035065">
    <property type="component" value="Unassembled WGS sequence"/>
</dbReference>
<dbReference type="RefSeq" id="WP_009680318.1">
    <property type="nucleotide sequence ID" value="NZ_AEUD01000014.1"/>
</dbReference>
<dbReference type="Gene3D" id="1.10.10.10">
    <property type="entry name" value="Winged helix-like DNA-binding domain superfamily/Winged helix DNA-binding domain"/>
    <property type="match status" value="1"/>
</dbReference>
<evidence type="ECO:0000256" key="1">
    <source>
        <dbReference type="ARBA" id="ARBA00023015"/>
    </source>
</evidence>
<feature type="domain" description="HTH asnC-type" evidence="5">
    <location>
        <begin position="4"/>
        <end position="43"/>
    </location>
</feature>
<dbReference type="SUPFAM" id="SSF46785">
    <property type="entry name" value="Winged helix' DNA-binding domain"/>
    <property type="match status" value="1"/>
</dbReference>
<evidence type="ECO:0000313" key="6">
    <source>
        <dbReference type="EMBL" id="EGD54162.1"/>
    </source>
</evidence>
<feature type="domain" description="Transcription regulator AsnC/Lrp ligand binding" evidence="4">
    <location>
        <begin position="72"/>
        <end position="139"/>
    </location>
</feature>
<dbReference type="Pfam" id="PF13404">
    <property type="entry name" value="HTH_AsnC-type"/>
    <property type="match status" value="1"/>
</dbReference>
<evidence type="ECO:0000259" key="4">
    <source>
        <dbReference type="Pfam" id="PF01037"/>
    </source>
</evidence>
<dbReference type="InterPro" id="IPR019888">
    <property type="entry name" value="Tscrpt_reg_AsnC-like"/>
</dbReference>
<dbReference type="eggNOG" id="COG1522">
    <property type="taxonomic scope" value="Bacteria"/>
</dbReference>
<dbReference type="InterPro" id="IPR036390">
    <property type="entry name" value="WH_DNA-bd_sf"/>
</dbReference>
<evidence type="ECO:0000256" key="3">
    <source>
        <dbReference type="ARBA" id="ARBA00023163"/>
    </source>
</evidence>
<dbReference type="SMART" id="SM00344">
    <property type="entry name" value="HTH_ASNC"/>
    <property type="match status" value="1"/>
</dbReference>
<keyword evidence="2" id="KW-0238">DNA-binding</keyword>
<dbReference type="GO" id="GO:0043565">
    <property type="term" value="F:sequence-specific DNA binding"/>
    <property type="evidence" value="ECO:0007669"/>
    <property type="project" value="InterPro"/>
</dbReference>
<dbReference type="Pfam" id="PF01037">
    <property type="entry name" value="AsnC_trans_reg"/>
    <property type="match status" value="1"/>
</dbReference>
<dbReference type="STRING" id="644548.SCNU_15609"/>
<dbReference type="OrthoDB" id="9809462at2"/>
<dbReference type="InterPro" id="IPR036388">
    <property type="entry name" value="WH-like_DNA-bd_sf"/>
</dbReference>
<evidence type="ECO:0000313" key="7">
    <source>
        <dbReference type="Proteomes" id="UP000035065"/>
    </source>
</evidence>
<evidence type="ECO:0008006" key="8">
    <source>
        <dbReference type="Google" id="ProtNLM"/>
    </source>
</evidence>
<dbReference type="PANTHER" id="PTHR30154">
    <property type="entry name" value="LEUCINE-RESPONSIVE REGULATORY PROTEIN"/>
    <property type="match status" value="1"/>
</dbReference>
<dbReference type="Gene3D" id="3.30.70.920">
    <property type="match status" value="1"/>
</dbReference>
<proteinExistence type="predicted"/>
<dbReference type="InterPro" id="IPR019887">
    <property type="entry name" value="Tscrpt_reg_AsnC/Lrp_C"/>
</dbReference>
<dbReference type="EMBL" id="AEUD01000014">
    <property type="protein sequence ID" value="EGD54162.1"/>
    <property type="molecule type" value="Genomic_DNA"/>
</dbReference>
<name>F1YMB3_9ACTN</name>
<dbReference type="AlphaFoldDB" id="F1YMB3"/>
<keyword evidence="7" id="KW-1185">Reference proteome</keyword>
<evidence type="ECO:0000259" key="5">
    <source>
        <dbReference type="Pfam" id="PF13404"/>
    </source>
</evidence>
<dbReference type="InterPro" id="IPR011008">
    <property type="entry name" value="Dimeric_a/b-barrel"/>
</dbReference>
<keyword evidence="1" id="KW-0805">Transcription regulation</keyword>
<sequence length="174" mass="19194">MARLDRTDARILRALCEFPRATGVQLAGLVGMARNTVQTRLGRWDAEELLGPFDRRVEPRDLGFPLRAYIAVVVDQHRLEEVVESLDDIPEVLEAVGISGIADLQLLVVAADADDLYRIAGYVLGVPGVERTTVSVVMHEAIPYRTLPLIDRLAGTRSRDPESVRPHESTPDSS</sequence>
<reference evidence="6 7" key="1">
    <citation type="journal article" date="2011" name="J. Bacteriol.">
        <title>Draft Genome Sequence of Gordonia neofelifaecis NRRL B-59395, a Cholesterol-Degrading Actinomycete.</title>
        <authorList>
            <person name="Ge F."/>
            <person name="Li W."/>
            <person name="Chen G."/>
            <person name="Liu Y."/>
            <person name="Zhang G."/>
            <person name="Yong B."/>
            <person name="Wang Q."/>
            <person name="Wang N."/>
            <person name="Huang Z."/>
            <person name="Li W."/>
            <person name="Wang J."/>
            <person name="Wu C."/>
            <person name="Xie Q."/>
            <person name="Liu G."/>
        </authorList>
    </citation>
    <scope>NUCLEOTIDE SEQUENCE [LARGE SCALE GENOMIC DNA]</scope>
    <source>
        <strain evidence="6 7">NRRL B-59395</strain>
    </source>
</reference>
<accession>F1YMB3</accession>
<comment type="caution">
    <text evidence="6">The sequence shown here is derived from an EMBL/GenBank/DDBJ whole genome shotgun (WGS) entry which is preliminary data.</text>
</comment>
<dbReference type="InterPro" id="IPR000485">
    <property type="entry name" value="AsnC-type_HTH_dom"/>
</dbReference>
<dbReference type="GO" id="GO:0005829">
    <property type="term" value="C:cytosol"/>
    <property type="evidence" value="ECO:0007669"/>
    <property type="project" value="TreeGrafter"/>
</dbReference>
<evidence type="ECO:0000256" key="2">
    <source>
        <dbReference type="ARBA" id="ARBA00023125"/>
    </source>
</evidence>
<dbReference type="GO" id="GO:0043200">
    <property type="term" value="P:response to amino acid"/>
    <property type="evidence" value="ECO:0007669"/>
    <property type="project" value="TreeGrafter"/>
</dbReference>
<organism evidence="6 7">
    <name type="scientific">Gordonia neofelifaecis NRRL B-59395</name>
    <dbReference type="NCBI Taxonomy" id="644548"/>
    <lineage>
        <taxon>Bacteria</taxon>
        <taxon>Bacillati</taxon>
        <taxon>Actinomycetota</taxon>
        <taxon>Actinomycetes</taxon>
        <taxon>Mycobacteriales</taxon>
        <taxon>Gordoniaceae</taxon>
        <taxon>Gordonia</taxon>
    </lineage>
</organism>
<dbReference type="PANTHER" id="PTHR30154:SF34">
    <property type="entry name" value="TRANSCRIPTIONAL REGULATOR AZLB"/>
    <property type="match status" value="1"/>
</dbReference>
<protein>
    <recommendedName>
        <fullName evidence="8">AsnC family transcriptional regulator</fullName>
    </recommendedName>
</protein>